<dbReference type="EMBL" id="JH717902">
    <property type="protein sequence ID" value="EWZ36563.1"/>
    <property type="molecule type" value="Genomic_DNA"/>
</dbReference>
<protein>
    <submittedName>
        <fullName evidence="1">Uncharacterized protein</fullName>
    </submittedName>
</protein>
<accession>W9K565</accession>
<reference evidence="1" key="1">
    <citation type="submission" date="2011-06" db="EMBL/GenBank/DDBJ databases">
        <title>The Genome Sequence of Fusarium oxysporum Fo47.</title>
        <authorList>
            <consortium name="The Broad Institute Genome Sequencing Platform"/>
            <person name="Ma L.-J."/>
            <person name="Gale L.R."/>
            <person name="Schwartz D.C."/>
            <person name="Zhou S."/>
            <person name="Corby-Kistler H."/>
            <person name="Young S.K."/>
            <person name="Zeng Q."/>
            <person name="Gargeya S."/>
            <person name="Fitzgerald M."/>
            <person name="Haas B."/>
            <person name="Abouelleil A."/>
            <person name="Alvarado L."/>
            <person name="Arachchi H.M."/>
            <person name="Berlin A."/>
            <person name="Brown A."/>
            <person name="Chapman S.B."/>
            <person name="Chen Z."/>
            <person name="Dunbar C."/>
            <person name="Freedman E."/>
            <person name="Gearin G."/>
            <person name="Gellesch M."/>
            <person name="Goldberg J."/>
            <person name="Griggs A."/>
            <person name="Gujja S."/>
            <person name="Heiman D."/>
            <person name="Howarth C."/>
            <person name="Larson L."/>
            <person name="Lui A."/>
            <person name="MacDonald P.J.P."/>
            <person name="Mehta T."/>
            <person name="Montmayeur A."/>
            <person name="Murphy C."/>
            <person name="Neiman D."/>
            <person name="Pearson M."/>
            <person name="Priest M."/>
            <person name="Roberts A."/>
            <person name="Saif S."/>
            <person name="Shea T."/>
            <person name="Shenoy N."/>
            <person name="Sisk P."/>
            <person name="Stolte C."/>
            <person name="Sykes S."/>
            <person name="Wortman J."/>
            <person name="Nusbaum C."/>
            <person name="Birren B."/>
        </authorList>
    </citation>
    <scope>NUCLEOTIDE SEQUENCE [LARGE SCALE GENOMIC DNA]</scope>
    <source>
        <strain evidence="1">Fo47</strain>
    </source>
</reference>
<name>W9K565_FUSOX</name>
<reference evidence="1" key="2">
    <citation type="submission" date="2012-06" db="EMBL/GenBank/DDBJ databases">
        <title>Annotation of the Genome Sequence of Fusarium oxysporum Fo47.</title>
        <authorList>
            <consortium name="The Broad Institute Genomics Platform"/>
            <person name="Ma L.-J."/>
            <person name="Corby-Kistler H."/>
            <person name="Broz K."/>
            <person name="Gale L.R."/>
            <person name="Jonkers W."/>
            <person name="O'Donnell K."/>
            <person name="Ploetz R."/>
            <person name="Steinberg C."/>
            <person name="Schwartz D.C."/>
            <person name="VanEtten H."/>
            <person name="Zhou S."/>
            <person name="Young S.K."/>
            <person name="Zeng Q."/>
            <person name="Gargeya S."/>
            <person name="Fitzgerald M."/>
            <person name="Abouelleil A."/>
            <person name="Alvarado L."/>
            <person name="Chapman S.B."/>
            <person name="Gainer-Dewar J."/>
            <person name="Goldberg J."/>
            <person name="Griggs A."/>
            <person name="Gujja S."/>
            <person name="Hansen M."/>
            <person name="Howarth C."/>
            <person name="Imamovic A."/>
            <person name="Ireland A."/>
            <person name="Larimer J."/>
            <person name="McCowan C."/>
            <person name="Murphy C."/>
            <person name="Pearson M."/>
            <person name="Poon T.W."/>
            <person name="Priest M."/>
            <person name="Roberts A."/>
            <person name="Saif S."/>
            <person name="Shea T."/>
            <person name="Sykes S."/>
            <person name="Wortman J."/>
            <person name="Nusbaum C."/>
            <person name="Birren B."/>
        </authorList>
    </citation>
    <scope>NUCLEOTIDE SEQUENCE</scope>
    <source>
        <strain evidence="1">Fo47</strain>
    </source>
</reference>
<organism evidence="1">
    <name type="scientific">Fusarium oxysporum Fo47</name>
    <dbReference type="NCBI Taxonomy" id="660027"/>
    <lineage>
        <taxon>Eukaryota</taxon>
        <taxon>Fungi</taxon>
        <taxon>Dikarya</taxon>
        <taxon>Ascomycota</taxon>
        <taxon>Pezizomycotina</taxon>
        <taxon>Sordariomycetes</taxon>
        <taxon>Hypocreomycetidae</taxon>
        <taxon>Hypocreales</taxon>
        <taxon>Nectriaceae</taxon>
        <taxon>Fusarium</taxon>
        <taxon>Fusarium oxysporum species complex</taxon>
    </lineage>
</organism>
<dbReference type="Proteomes" id="UP000030766">
    <property type="component" value="Unassembled WGS sequence"/>
</dbReference>
<dbReference type="VEuPathDB" id="FungiDB:FOZG_10556"/>
<gene>
    <name evidence="1" type="ORF">FOZG_10556</name>
</gene>
<proteinExistence type="predicted"/>
<dbReference type="AlphaFoldDB" id="W9K565"/>
<dbReference type="HOGENOM" id="CLU_3207692_0_0_1"/>
<sequence length="45" mass="5197">MSDLGYYFSDGSQLFGRRRKPVYQESSAPYLSLHAEFKRSDTPHA</sequence>
<evidence type="ECO:0000313" key="1">
    <source>
        <dbReference type="EMBL" id="EWZ36563.1"/>
    </source>
</evidence>